<proteinExistence type="predicted"/>
<evidence type="ECO:0000313" key="3">
    <source>
        <dbReference type="Proteomes" id="UP000249304"/>
    </source>
</evidence>
<dbReference type="EMBL" id="POUD01000117">
    <property type="protein sequence ID" value="PZG14902.1"/>
    <property type="molecule type" value="Genomic_DNA"/>
</dbReference>
<reference evidence="2 3" key="1">
    <citation type="submission" date="2018-01" db="EMBL/GenBank/DDBJ databases">
        <title>Draft genome sequence of Nonomuraea sp. KC333.</title>
        <authorList>
            <person name="Sahin N."/>
            <person name="Saygin H."/>
            <person name="Ay H."/>
        </authorList>
    </citation>
    <scope>NUCLEOTIDE SEQUENCE [LARGE SCALE GENOMIC DNA]</scope>
    <source>
        <strain evidence="2 3">KC333</strain>
    </source>
</reference>
<name>A0A2W2DSF9_9ACTN</name>
<keyword evidence="1" id="KW-0812">Transmembrane</keyword>
<organism evidence="2 3">
    <name type="scientific">Nonomuraea aridisoli</name>
    <dbReference type="NCBI Taxonomy" id="2070368"/>
    <lineage>
        <taxon>Bacteria</taxon>
        <taxon>Bacillati</taxon>
        <taxon>Actinomycetota</taxon>
        <taxon>Actinomycetes</taxon>
        <taxon>Streptosporangiales</taxon>
        <taxon>Streptosporangiaceae</taxon>
        <taxon>Nonomuraea</taxon>
    </lineage>
</organism>
<dbReference type="AlphaFoldDB" id="A0A2W2DSF9"/>
<comment type="caution">
    <text evidence="2">The sequence shown here is derived from an EMBL/GenBank/DDBJ whole genome shotgun (WGS) entry which is preliminary data.</text>
</comment>
<keyword evidence="1" id="KW-1133">Transmembrane helix</keyword>
<keyword evidence="3" id="KW-1185">Reference proteome</keyword>
<keyword evidence="1" id="KW-0472">Membrane</keyword>
<feature type="transmembrane region" description="Helical" evidence="1">
    <location>
        <begin position="16"/>
        <end position="36"/>
    </location>
</feature>
<accession>A0A2W2DSF9</accession>
<protein>
    <submittedName>
        <fullName evidence="2">Uncharacterized protein</fullName>
    </submittedName>
</protein>
<evidence type="ECO:0000256" key="1">
    <source>
        <dbReference type="SAM" id="Phobius"/>
    </source>
</evidence>
<dbReference type="Proteomes" id="UP000249304">
    <property type="component" value="Unassembled WGS sequence"/>
</dbReference>
<gene>
    <name evidence="2" type="ORF">C1J01_25640</name>
</gene>
<feature type="transmembrane region" description="Helical" evidence="1">
    <location>
        <begin position="41"/>
        <end position="63"/>
    </location>
</feature>
<sequence length="69" mass="7290">MHLMLATSRSAEVHGVTLYLLGVLIAMTVAAVNWAVRLTNIVLKIIGTGVLGVFLLILALGYLTTVGLL</sequence>
<evidence type="ECO:0000313" key="2">
    <source>
        <dbReference type="EMBL" id="PZG14902.1"/>
    </source>
</evidence>